<proteinExistence type="predicted"/>
<keyword evidence="3" id="KW-1185">Reference proteome</keyword>
<evidence type="ECO:0000313" key="3">
    <source>
        <dbReference type="Proteomes" id="UP000593567"/>
    </source>
</evidence>
<organism evidence="2 3">
    <name type="scientific">Bugula neritina</name>
    <name type="common">Brown bryozoan</name>
    <name type="synonym">Sertularia neritina</name>
    <dbReference type="NCBI Taxonomy" id="10212"/>
    <lineage>
        <taxon>Eukaryota</taxon>
        <taxon>Metazoa</taxon>
        <taxon>Spiralia</taxon>
        <taxon>Lophotrochozoa</taxon>
        <taxon>Bryozoa</taxon>
        <taxon>Gymnolaemata</taxon>
        <taxon>Cheilostomatida</taxon>
        <taxon>Flustrina</taxon>
        <taxon>Buguloidea</taxon>
        <taxon>Bugulidae</taxon>
        <taxon>Bugula</taxon>
    </lineage>
</organism>
<dbReference type="Proteomes" id="UP000593567">
    <property type="component" value="Unassembled WGS sequence"/>
</dbReference>
<comment type="caution">
    <text evidence="2">The sequence shown here is derived from an EMBL/GenBank/DDBJ whole genome shotgun (WGS) entry which is preliminary data.</text>
</comment>
<protein>
    <recommendedName>
        <fullName evidence="1">CTHRC1 C-terminal domain-containing protein</fullName>
    </recommendedName>
</protein>
<name>A0A7J7JB88_BUGNE</name>
<evidence type="ECO:0000313" key="2">
    <source>
        <dbReference type="EMBL" id="KAF6023237.1"/>
    </source>
</evidence>
<dbReference type="Pfam" id="PF25815">
    <property type="entry name" value="CTHRC1_C"/>
    <property type="match status" value="1"/>
</dbReference>
<gene>
    <name evidence="2" type="ORF">EB796_018451</name>
</gene>
<dbReference type="InterPro" id="IPR057873">
    <property type="entry name" value="CTHRC1_C"/>
</dbReference>
<reference evidence="2" key="1">
    <citation type="submission" date="2020-06" db="EMBL/GenBank/DDBJ databases">
        <title>Draft genome of Bugula neritina, a colonial animal packing powerful symbionts and potential medicines.</title>
        <authorList>
            <person name="Rayko M."/>
        </authorList>
    </citation>
    <scope>NUCLEOTIDE SEQUENCE [LARGE SCALE GENOMIC DNA]</scope>
    <source>
        <strain evidence="2">Kwan_BN1</strain>
    </source>
</reference>
<dbReference type="OrthoDB" id="5985978at2759"/>
<accession>A0A7J7JB88</accession>
<dbReference type="EMBL" id="VXIV02002741">
    <property type="protein sequence ID" value="KAF6023237.1"/>
    <property type="molecule type" value="Genomic_DNA"/>
</dbReference>
<evidence type="ECO:0000259" key="1">
    <source>
        <dbReference type="Pfam" id="PF25815"/>
    </source>
</evidence>
<dbReference type="AlphaFoldDB" id="A0A7J7JB88"/>
<feature type="domain" description="CTHRC1 C-terminal" evidence="1">
    <location>
        <begin position="3"/>
        <end position="53"/>
    </location>
</feature>
<sequence length="67" mass="7251">MMSSTNVHKPIIVEGICEGIPAGVTQLTLHAGMCHGHTSSGLCWLGYCSYVHVSVAETYVSREIIQF</sequence>